<dbReference type="EMBL" id="CM007891">
    <property type="protein sequence ID" value="OTG33996.1"/>
    <property type="molecule type" value="Genomic_DNA"/>
</dbReference>
<dbReference type="STRING" id="4232.A0A251VFS2"/>
<evidence type="ECO:0000313" key="3">
    <source>
        <dbReference type="EMBL" id="OTG33996.1"/>
    </source>
</evidence>
<gene>
    <name evidence="3" type="ORF">HannXRQ_Chr02g0040791</name>
    <name evidence="2" type="ORF">HanXRQr2_Chr02g0065001</name>
</gene>
<reference evidence="2 4" key="1">
    <citation type="journal article" date="2017" name="Nature">
        <title>The sunflower genome provides insights into oil metabolism, flowering and Asterid evolution.</title>
        <authorList>
            <person name="Badouin H."/>
            <person name="Gouzy J."/>
            <person name="Grassa C.J."/>
            <person name="Murat F."/>
            <person name="Staton S.E."/>
            <person name="Cottret L."/>
            <person name="Lelandais-Briere C."/>
            <person name="Owens G.L."/>
            <person name="Carrere S."/>
            <person name="Mayjonade B."/>
            <person name="Legrand L."/>
            <person name="Gill N."/>
            <person name="Kane N.C."/>
            <person name="Bowers J.E."/>
            <person name="Hubner S."/>
            <person name="Bellec A."/>
            <person name="Berard A."/>
            <person name="Berges H."/>
            <person name="Blanchet N."/>
            <person name="Boniface M.C."/>
            <person name="Brunel D."/>
            <person name="Catrice O."/>
            <person name="Chaidir N."/>
            <person name="Claudel C."/>
            <person name="Donnadieu C."/>
            <person name="Faraut T."/>
            <person name="Fievet G."/>
            <person name="Helmstetter N."/>
            <person name="King M."/>
            <person name="Knapp S.J."/>
            <person name="Lai Z."/>
            <person name="Le Paslier M.C."/>
            <person name="Lippi Y."/>
            <person name="Lorenzon L."/>
            <person name="Mandel J.R."/>
            <person name="Marage G."/>
            <person name="Marchand G."/>
            <person name="Marquand E."/>
            <person name="Bret-Mestries E."/>
            <person name="Morien E."/>
            <person name="Nambeesan S."/>
            <person name="Nguyen T."/>
            <person name="Pegot-Espagnet P."/>
            <person name="Pouilly N."/>
            <person name="Raftis F."/>
            <person name="Sallet E."/>
            <person name="Schiex T."/>
            <person name="Thomas J."/>
            <person name="Vandecasteele C."/>
            <person name="Vares D."/>
            <person name="Vear F."/>
            <person name="Vautrin S."/>
            <person name="Crespi M."/>
            <person name="Mangin B."/>
            <person name="Burke J.M."/>
            <person name="Salse J."/>
            <person name="Munos S."/>
            <person name="Vincourt P."/>
            <person name="Rieseberg L.H."/>
            <person name="Langlade N.B."/>
        </authorList>
    </citation>
    <scope>NUCLEOTIDE SEQUENCE [LARGE SCALE GENOMIC DNA]</scope>
    <source>
        <strain evidence="4">cv. SF193</strain>
        <tissue evidence="2">Leaves</tissue>
    </source>
</reference>
<reference evidence="3" key="2">
    <citation type="submission" date="2017-02" db="EMBL/GenBank/DDBJ databases">
        <title>Sunflower complete genome.</title>
        <authorList>
            <person name="Langlade N."/>
            <person name="Munos S."/>
        </authorList>
    </citation>
    <scope>NUCLEOTIDE SEQUENCE [LARGE SCALE GENOMIC DNA]</scope>
    <source>
        <tissue evidence="3">Leaves</tissue>
    </source>
</reference>
<dbReference type="Gramene" id="mRNA:HanXRQr2_Chr02g0065001">
    <property type="protein sequence ID" value="CDS:HanXRQr2_Chr02g0065001.1"/>
    <property type="gene ID" value="HanXRQr2_Chr02g0065001"/>
</dbReference>
<keyword evidence="4" id="KW-1185">Reference proteome</keyword>
<accession>A0A251VFS2</accession>
<dbReference type="EMBL" id="MNCJ02000317">
    <property type="protein sequence ID" value="KAF5818418.1"/>
    <property type="molecule type" value="Genomic_DNA"/>
</dbReference>
<reference evidence="2" key="3">
    <citation type="submission" date="2020-06" db="EMBL/GenBank/DDBJ databases">
        <title>Helianthus annuus Genome sequencing and assembly Release 2.</title>
        <authorList>
            <person name="Gouzy J."/>
            <person name="Langlade N."/>
            <person name="Munos S."/>
        </authorList>
    </citation>
    <scope>NUCLEOTIDE SEQUENCE</scope>
    <source>
        <tissue evidence="2">Leaves</tissue>
    </source>
</reference>
<name>A0A251VFS2_HELAN</name>
<sequence length="169" mass="20121">MDHVPEKLKEEVRKVLSSKHLHYEEMCLYHNGNRLHLPPDPVLQHSLILALRARDDHDNDGNDDDDDQDPYMDEYDDYHHHHGVNLDQRTVCGVGEGSSKKVKQNEDSQMKNVQMDMIQEGGKLNLLQDHWLNNHLLQLEEQKIHIQAQMLELEKERFKWKRFQRKKDT</sequence>
<evidence type="ECO:0000313" key="4">
    <source>
        <dbReference type="Proteomes" id="UP000215914"/>
    </source>
</evidence>
<feature type="compositionally biased region" description="Acidic residues" evidence="1">
    <location>
        <begin position="61"/>
        <end position="76"/>
    </location>
</feature>
<proteinExistence type="predicted"/>
<feature type="region of interest" description="Disordered" evidence="1">
    <location>
        <begin position="54"/>
        <end position="78"/>
    </location>
</feature>
<dbReference type="PANTHER" id="PTHR46327:SF3">
    <property type="entry name" value="TRANSCRIPTION FACTOR"/>
    <property type="match status" value="1"/>
</dbReference>
<dbReference type="AlphaFoldDB" id="A0A251VFS2"/>
<evidence type="ECO:0000313" key="2">
    <source>
        <dbReference type="EMBL" id="KAF5818418.1"/>
    </source>
</evidence>
<dbReference type="PANTHER" id="PTHR46327">
    <property type="entry name" value="F16F4.11 PROTEIN-RELATED"/>
    <property type="match status" value="1"/>
</dbReference>
<organism evidence="3 4">
    <name type="scientific">Helianthus annuus</name>
    <name type="common">Common sunflower</name>
    <dbReference type="NCBI Taxonomy" id="4232"/>
    <lineage>
        <taxon>Eukaryota</taxon>
        <taxon>Viridiplantae</taxon>
        <taxon>Streptophyta</taxon>
        <taxon>Embryophyta</taxon>
        <taxon>Tracheophyta</taxon>
        <taxon>Spermatophyta</taxon>
        <taxon>Magnoliopsida</taxon>
        <taxon>eudicotyledons</taxon>
        <taxon>Gunneridae</taxon>
        <taxon>Pentapetalae</taxon>
        <taxon>asterids</taxon>
        <taxon>campanulids</taxon>
        <taxon>Asterales</taxon>
        <taxon>Asteraceae</taxon>
        <taxon>Asteroideae</taxon>
        <taxon>Heliantheae alliance</taxon>
        <taxon>Heliantheae</taxon>
        <taxon>Helianthus</taxon>
    </lineage>
</organism>
<evidence type="ECO:0000256" key="1">
    <source>
        <dbReference type="SAM" id="MobiDB-lite"/>
    </source>
</evidence>
<dbReference type="Proteomes" id="UP000215914">
    <property type="component" value="Chromosome 2"/>
</dbReference>
<protein>
    <submittedName>
        <fullName evidence="3">Uncharacterized protein</fullName>
    </submittedName>
</protein>
<dbReference type="InParanoid" id="A0A251VFS2"/>